<evidence type="ECO:0000256" key="9">
    <source>
        <dbReference type="ARBA" id="ARBA00023069"/>
    </source>
</evidence>
<feature type="domain" description="Dynein heavy chain coiled coil stalk" evidence="14">
    <location>
        <begin position="278"/>
        <end position="608"/>
    </location>
</feature>
<dbReference type="Pfam" id="PF12781">
    <property type="entry name" value="AAA_9"/>
    <property type="match status" value="1"/>
</dbReference>
<dbReference type="SUPFAM" id="SSF52540">
    <property type="entry name" value="P-loop containing nucleoside triphosphate hydrolases"/>
    <property type="match status" value="1"/>
</dbReference>
<comment type="similarity">
    <text evidence="2">Belongs to the dynein heavy chain family.</text>
</comment>
<evidence type="ECO:0000256" key="5">
    <source>
        <dbReference type="ARBA" id="ARBA00022741"/>
    </source>
</evidence>
<dbReference type="Proteomes" id="UP001634394">
    <property type="component" value="Unassembled WGS sequence"/>
</dbReference>
<dbReference type="InterPro" id="IPR035706">
    <property type="entry name" value="AAA_9"/>
</dbReference>
<accession>A0ABD3WGE9</accession>
<dbReference type="PANTHER" id="PTHR22878">
    <property type="entry name" value="DYNEIN HEAVY CHAIN 6, AXONEMAL-LIKE-RELATED"/>
    <property type="match status" value="1"/>
</dbReference>
<evidence type="ECO:0000313" key="17">
    <source>
        <dbReference type="EMBL" id="KAL3873017.1"/>
    </source>
</evidence>
<evidence type="ECO:0000256" key="3">
    <source>
        <dbReference type="ARBA" id="ARBA00022490"/>
    </source>
</evidence>
<dbReference type="GO" id="GO:0030286">
    <property type="term" value="C:dynein complex"/>
    <property type="evidence" value="ECO:0007669"/>
    <property type="project" value="UniProtKB-KW"/>
</dbReference>
<feature type="domain" description="Dynein heavy chain AAA module D4" evidence="15">
    <location>
        <begin position="1"/>
        <end position="264"/>
    </location>
</feature>
<dbReference type="GO" id="GO:0005930">
    <property type="term" value="C:axoneme"/>
    <property type="evidence" value="ECO:0007669"/>
    <property type="project" value="UniProtKB-SubCell"/>
</dbReference>
<keyword evidence="3" id="KW-0963">Cytoplasm</keyword>
<keyword evidence="7" id="KW-0243">Dynein</keyword>
<name>A0ABD3WGE9_SINWO</name>
<dbReference type="PANTHER" id="PTHR22878:SF69">
    <property type="entry name" value="DYNEIN HEAVY CHAIN"/>
    <property type="match status" value="1"/>
</dbReference>
<keyword evidence="18" id="KW-1185">Reference proteome</keyword>
<dbReference type="InterPro" id="IPR026983">
    <property type="entry name" value="DHC"/>
</dbReference>
<dbReference type="InterPro" id="IPR024743">
    <property type="entry name" value="Dynein_HC_stalk"/>
</dbReference>
<evidence type="ECO:0000256" key="2">
    <source>
        <dbReference type="ARBA" id="ARBA00008887"/>
    </source>
</evidence>
<evidence type="ECO:0000256" key="7">
    <source>
        <dbReference type="ARBA" id="ARBA00023017"/>
    </source>
</evidence>
<keyword evidence="6" id="KW-0067">ATP-binding</keyword>
<dbReference type="Gene3D" id="1.20.920.30">
    <property type="match status" value="1"/>
</dbReference>
<evidence type="ECO:0000256" key="6">
    <source>
        <dbReference type="ARBA" id="ARBA00022840"/>
    </source>
</evidence>
<dbReference type="GO" id="GO:0005524">
    <property type="term" value="F:ATP binding"/>
    <property type="evidence" value="ECO:0007669"/>
    <property type="project" value="UniProtKB-KW"/>
</dbReference>
<feature type="coiled-coil region" evidence="13">
    <location>
        <begin position="492"/>
        <end position="526"/>
    </location>
</feature>
<dbReference type="EMBL" id="JBJQND010000006">
    <property type="protein sequence ID" value="KAL3873017.1"/>
    <property type="molecule type" value="Genomic_DNA"/>
</dbReference>
<evidence type="ECO:0000313" key="18">
    <source>
        <dbReference type="Proteomes" id="UP001634394"/>
    </source>
</evidence>
<dbReference type="FunFam" id="3.40.50.300:FF:001810">
    <property type="entry name" value="Cytoplasmic dynein 2 heavy chain 1"/>
    <property type="match status" value="1"/>
</dbReference>
<reference evidence="17 18" key="1">
    <citation type="submission" date="2024-11" db="EMBL/GenBank/DDBJ databases">
        <title>Chromosome-level genome assembly of the freshwater bivalve Anodonta woodiana.</title>
        <authorList>
            <person name="Chen X."/>
        </authorList>
    </citation>
    <scope>NUCLEOTIDE SEQUENCE [LARGE SCALE GENOMIC DNA]</scope>
    <source>
        <strain evidence="17">MN2024</strain>
        <tissue evidence="17">Gills</tissue>
    </source>
</reference>
<sequence length="715" mass="81199">MVFFKDAVDHIVRAARIFGQPGGHMLLVGLDGNGKSTVAQLSSFIAGCELFKLTLHRGYSTTDFRDDLKRVFLSAGVQGDSIVFLLTDSDIVKESFLEDINCILNSGEVPDLFDQEEQDGIMMDLKQAAAQADIPDTRVAIYQFFISRVCKNLHVVLTMSPAGGKFRQRCRMNPALINCCTIDWYDEWDDEAMLSVAQVFFESAEFIADKDTDIVELKKNVGQVCVNIHETIHKMSTKYWAEMRRHYYSTPSSYMEFIKLYSRLLKENKTVFMDNKNRLLNGLFRLSEANTFVATMKEELVTLGPKIEEKQKDTEILLDQLQKDTEAVNQVRAIVEHEEEIMKKEAKIVQDYASECQKDLASVMPALQNAILSLETLDKASISEIRVYNNPPVLVSNVMAAVCLLFQKKPDWPTAKQMLGDPNFLKKLLQFDKNSLPDKVFHKLKKYSRIPDFNPEAVGKVSLACRSMCEWVLALEHYNEVYKMVKPKQKRVEEAREALELASKSLAQKQASLKKIQDHFNTLQQQYQDSVNQREALKQYKKTTELRLKTAAILISALADEKVRWAEAVNELDFKLQGLVGDTLVAAASVAYIGPLTSKYRKDLIQNWISVCQDAKIPISKDYDLIKNTSDAHQVLIWQNEGLPRDSHSTGSAIIIKKSNKWPLIIDPQGQAVKWIKEMEGKRLKIISASDPKYMRSLEAALRVGNPMLLKVSQV</sequence>
<keyword evidence="8 13" id="KW-0175">Coiled coil</keyword>
<evidence type="ECO:0000256" key="8">
    <source>
        <dbReference type="ARBA" id="ARBA00023054"/>
    </source>
</evidence>
<evidence type="ECO:0000259" key="15">
    <source>
        <dbReference type="Pfam" id="PF12780"/>
    </source>
</evidence>
<dbReference type="FunFam" id="1.20.920.20:FF:000006">
    <property type="entry name" value="Dynein, axonemal, heavy chain 6"/>
    <property type="match status" value="1"/>
</dbReference>
<dbReference type="AlphaFoldDB" id="A0ABD3WGE9"/>
<evidence type="ECO:0000256" key="12">
    <source>
        <dbReference type="ARBA" id="ARBA00023273"/>
    </source>
</evidence>
<proteinExistence type="inferred from homology"/>
<dbReference type="GO" id="GO:0005874">
    <property type="term" value="C:microtubule"/>
    <property type="evidence" value="ECO:0007669"/>
    <property type="project" value="UniProtKB-KW"/>
</dbReference>
<comment type="subcellular location">
    <subcellularLocation>
        <location evidence="1">Cytoplasm</location>
        <location evidence="1">Cytoskeleton</location>
        <location evidence="1">Cilium axoneme</location>
    </subcellularLocation>
</comment>
<evidence type="ECO:0000256" key="13">
    <source>
        <dbReference type="SAM" id="Coils"/>
    </source>
</evidence>
<dbReference type="InterPro" id="IPR024317">
    <property type="entry name" value="Dynein_heavy_chain_D4_dom"/>
</dbReference>
<keyword evidence="10" id="KW-0505">Motor protein</keyword>
<feature type="domain" description="Dynein heavy chain ATP-binding dynein motor region" evidence="16">
    <location>
        <begin position="638"/>
        <end position="711"/>
    </location>
</feature>
<protein>
    <submittedName>
        <fullName evidence="17">Uncharacterized protein</fullName>
    </submittedName>
</protein>
<keyword evidence="11" id="KW-0206">Cytoskeleton</keyword>
<evidence type="ECO:0000256" key="4">
    <source>
        <dbReference type="ARBA" id="ARBA00022701"/>
    </source>
</evidence>
<dbReference type="Gene3D" id="1.20.920.20">
    <property type="match status" value="1"/>
</dbReference>
<dbReference type="InterPro" id="IPR027417">
    <property type="entry name" value="P-loop_NTPase"/>
</dbReference>
<evidence type="ECO:0000256" key="1">
    <source>
        <dbReference type="ARBA" id="ARBA00004430"/>
    </source>
</evidence>
<comment type="caution">
    <text evidence="17">The sequence shown here is derived from an EMBL/GenBank/DDBJ whole genome shotgun (WGS) entry which is preliminary data.</text>
</comment>
<dbReference type="Gene3D" id="3.40.50.300">
    <property type="entry name" value="P-loop containing nucleotide triphosphate hydrolases"/>
    <property type="match status" value="2"/>
</dbReference>
<evidence type="ECO:0000256" key="11">
    <source>
        <dbReference type="ARBA" id="ARBA00023212"/>
    </source>
</evidence>
<evidence type="ECO:0000259" key="14">
    <source>
        <dbReference type="Pfam" id="PF12777"/>
    </source>
</evidence>
<organism evidence="17 18">
    <name type="scientific">Sinanodonta woodiana</name>
    <name type="common">Chinese pond mussel</name>
    <name type="synonym">Anodonta woodiana</name>
    <dbReference type="NCBI Taxonomy" id="1069815"/>
    <lineage>
        <taxon>Eukaryota</taxon>
        <taxon>Metazoa</taxon>
        <taxon>Spiralia</taxon>
        <taxon>Lophotrochozoa</taxon>
        <taxon>Mollusca</taxon>
        <taxon>Bivalvia</taxon>
        <taxon>Autobranchia</taxon>
        <taxon>Heteroconchia</taxon>
        <taxon>Palaeoheterodonta</taxon>
        <taxon>Unionida</taxon>
        <taxon>Unionoidea</taxon>
        <taxon>Unionidae</taxon>
        <taxon>Unioninae</taxon>
        <taxon>Sinanodonta</taxon>
    </lineage>
</organism>
<keyword evidence="9" id="KW-0969">Cilium</keyword>
<keyword evidence="5" id="KW-0547">Nucleotide-binding</keyword>
<gene>
    <name evidence="17" type="ORF">ACJMK2_036179</name>
</gene>
<keyword evidence="4" id="KW-0493">Microtubule</keyword>
<keyword evidence="12" id="KW-0966">Cell projection</keyword>
<evidence type="ECO:0000259" key="16">
    <source>
        <dbReference type="Pfam" id="PF12781"/>
    </source>
</evidence>
<evidence type="ECO:0000256" key="10">
    <source>
        <dbReference type="ARBA" id="ARBA00023175"/>
    </source>
</evidence>
<dbReference type="Pfam" id="PF12780">
    <property type="entry name" value="AAA_8"/>
    <property type="match status" value="1"/>
</dbReference>
<dbReference type="Pfam" id="PF12777">
    <property type="entry name" value="MT"/>
    <property type="match status" value="1"/>
</dbReference>